<proteinExistence type="predicted"/>
<keyword evidence="1" id="KW-0812">Transmembrane</keyword>
<keyword evidence="1" id="KW-1133">Transmembrane helix</keyword>
<keyword evidence="3" id="KW-1185">Reference proteome</keyword>
<reference evidence="2" key="1">
    <citation type="journal article" date="2023" name="Mol. Phylogenet. Evol.">
        <title>Genome-scale phylogeny and comparative genomics of the fungal order Sordariales.</title>
        <authorList>
            <person name="Hensen N."/>
            <person name="Bonometti L."/>
            <person name="Westerberg I."/>
            <person name="Brannstrom I.O."/>
            <person name="Guillou S."/>
            <person name="Cros-Aarteil S."/>
            <person name="Calhoun S."/>
            <person name="Haridas S."/>
            <person name="Kuo A."/>
            <person name="Mondo S."/>
            <person name="Pangilinan J."/>
            <person name="Riley R."/>
            <person name="LaButti K."/>
            <person name="Andreopoulos B."/>
            <person name="Lipzen A."/>
            <person name="Chen C."/>
            <person name="Yan M."/>
            <person name="Daum C."/>
            <person name="Ng V."/>
            <person name="Clum A."/>
            <person name="Steindorff A."/>
            <person name="Ohm R.A."/>
            <person name="Martin F."/>
            <person name="Silar P."/>
            <person name="Natvig D.O."/>
            <person name="Lalanne C."/>
            <person name="Gautier V."/>
            <person name="Ament-Velasquez S.L."/>
            <person name="Kruys A."/>
            <person name="Hutchinson M.I."/>
            <person name="Powell A.J."/>
            <person name="Barry K."/>
            <person name="Miller A.N."/>
            <person name="Grigoriev I.V."/>
            <person name="Debuchy R."/>
            <person name="Gladieux P."/>
            <person name="Hiltunen Thoren M."/>
            <person name="Johannesson H."/>
        </authorList>
    </citation>
    <scope>NUCLEOTIDE SEQUENCE</scope>
    <source>
        <strain evidence="2">CBS 757.83</strain>
    </source>
</reference>
<feature type="transmembrane region" description="Helical" evidence="1">
    <location>
        <begin position="132"/>
        <end position="151"/>
    </location>
</feature>
<evidence type="ECO:0000256" key="1">
    <source>
        <dbReference type="SAM" id="Phobius"/>
    </source>
</evidence>
<protein>
    <submittedName>
        <fullName evidence="2">Uncharacterized protein</fullName>
    </submittedName>
</protein>
<reference evidence="2" key="2">
    <citation type="submission" date="2023-05" db="EMBL/GenBank/DDBJ databases">
        <authorList>
            <consortium name="Lawrence Berkeley National Laboratory"/>
            <person name="Steindorff A."/>
            <person name="Hensen N."/>
            <person name="Bonometti L."/>
            <person name="Westerberg I."/>
            <person name="Brannstrom I.O."/>
            <person name="Guillou S."/>
            <person name="Cros-Aarteil S."/>
            <person name="Calhoun S."/>
            <person name="Haridas S."/>
            <person name="Kuo A."/>
            <person name="Mondo S."/>
            <person name="Pangilinan J."/>
            <person name="Riley R."/>
            <person name="Labutti K."/>
            <person name="Andreopoulos B."/>
            <person name="Lipzen A."/>
            <person name="Chen C."/>
            <person name="Yanf M."/>
            <person name="Daum C."/>
            <person name="Ng V."/>
            <person name="Clum A."/>
            <person name="Ohm R."/>
            <person name="Martin F."/>
            <person name="Silar P."/>
            <person name="Natvig D."/>
            <person name="Lalanne C."/>
            <person name="Gautier V."/>
            <person name="Ament-Velasquez S.L."/>
            <person name="Kruys A."/>
            <person name="Hutchinson M.I."/>
            <person name="Powell A.J."/>
            <person name="Barry K."/>
            <person name="Miller A.N."/>
            <person name="Grigoriev I.V."/>
            <person name="Debuchy R."/>
            <person name="Gladieux P."/>
            <person name="Thoren M.H."/>
            <person name="Johannesson H."/>
        </authorList>
    </citation>
    <scope>NUCLEOTIDE SEQUENCE</scope>
    <source>
        <strain evidence="2">CBS 757.83</strain>
    </source>
</reference>
<keyword evidence="1" id="KW-0472">Membrane</keyword>
<feature type="transmembrane region" description="Helical" evidence="1">
    <location>
        <begin position="63"/>
        <end position="88"/>
    </location>
</feature>
<evidence type="ECO:0000313" key="3">
    <source>
        <dbReference type="Proteomes" id="UP001305647"/>
    </source>
</evidence>
<name>A0AAN6SXY1_9PEZI</name>
<comment type="caution">
    <text evidence="2">The sequence shown here is derived from an EMBL/GenBank/DDBJ whole genome shotgun (WGS) entry which is preliminary data.</text>
</comment>
<organism evidence="2 3">
    <name type="scientific">Parathielavia hyrcaniae</name>
    <dbReference type="NCBI Taxonomy" id="113614"/>
    <lineage>
        <taxon>Eukaryota</taxon>
        <taxon>Fungi</taxon>
        <taxon>Dikarya</taxon>
        <taxon>Ascomycota</taxon>
        <taxon>Pezizomycotina</taxon>
        <taxon>Sordariomycetes</taxon>
        <taxon>Sordariomycetidae</taxon>
        <taxon>Sordariales</taxon>
        <taxon>Chaetomiaceae</taxon>
        <taxon>Parathielavia</taxon>
    </lineage>
</organism>
<feature type="transmembrane region" description="Helical" evidence="1">
    <location>
        <begin position="189"/>
        <end position="207"/>
    </location>
</feature>
<dbReference type="EMBL" id="MU863692">
    <property type="protein sequence ID" value="KAK4096899.1"/>
    <property type="molecule type" value="Genomic_DNA"/>
</dbReference>
<feature type="transmembrane region" description="Helical" evidence="1">
    <location>
        <begin position="12"/>
        <end position="33"/>
    </location>
</feature>
<dbReference type="Proteomes" id="UP001305647">
    <property type="component" value="Unassembled WGS sequence"/>
</dbReference>
<gene>
    <name evidence="2" type="ORF">N658DRAFT_435161</name>
</gene>
<sequence length="220" mass="24360">MQESLDVVWRLRATAFVINVCLSVFDITNVIYLRRRFNRETPQTGPGKSCPTVYTAYPKAFDFVWISHVLVAEVSAAAFFIAGLVYAGNGGIADSELGDLFGSVGGTFQLYRSLSGTYWIRLWPPEAWALRLFVIARGILLAGLLGAVFLRTDGSRKAVTCAITTVDFVWFVVECLVKIQGKNGKMWKWYLLLVASVLPGVGAWATWPLPYDEHLPVSAC</sequence>
<accession>A0AAN6SXY1</accession>
<dbReference type="AlphaFoldDB" id="A0AAN6SXY1"/>
<evidence type="ECO:0000313" key="2">
    <source>
        <dbReference type="EMBL" id="KAK4096899.1"/>
    </source>
</evidence>